<dbReference type="Pfam" id="PF02152">
    <property type="entry name" value="FolB"/>
    <property type="match status" value="1"/>
</dbReference>
<dbReference type="SUPFAM" id="SSF55620">
    <property type="entry name" value="Tetrahydrobiopterin biosynthesis enzymes-like"/>
    <property type="match status" value="1"/>
</dbReference>
<dbReference type="NCBIfam" id="TIGR00526">
    <property type="entry name" value="folB_dom"/>
    <property type="match status" value="1"/>
</dbReference>
<reference evidence="9" key="1">
    <citation type="submission" date="2020-01" db="EMBL/GenBank/DDBJ databases">
        <authorList>
            <person name="Meier V. D."/>
            <person name="Meier V D."/>
        </authorList>
    </citation>
    <scope>NUCLEOTIDE SEQUENCE</scope>
    <source>
        <strain evidence="9">HLG_WM_MAG_05</strain>
    </source>
</reference>
<comment type="pathway">
    <text evidence="2">Cofactor biosynthesis; tetrahydrofolate biosynthesis; 2-amino-4-hydroxy-6-hydroxymethyl-7,8-dihydropteridine diphosphate from 7,8-dihydroneopterin triphosphate: step 3/4.</text>
</comment>
<dbReference type="EC" id="4.1.2.25" evidence="4"/>
<dbReference type="GO" id="GO:0005737">
    <property type="term" value="C:cytoplasm"/>
    <property type="evidence" value="ECO:0007669"/>
    <property type="project" value="TreeGrafter"/>
</dbReference>
<comment type="similarity">
    <text evidence="3">Belongs to the DHNA family.</text>
</comment>
<dbReference type="AlphaFoldDB" id="A0A6S6TSR4"/>
<evidence type="ECO:0000313" key="9">
    <source>
        <dbReference type="EMBL" id="CAA6819700.1"/>
    </source>
</evidence>
<evidence type="ECO:0000256" key="2">
    <source>
        <dbReference type="ARBA" id="ARBA00005013"/>
    </source>
</evidence>
<evidence type="ECO:0000256" key="7">
    <source>
        <dbReference type="ARBA" id="ARBA00032903"/>
    </source>
</evidence>
<evidence type="ECO:0000256" key="5">
    <source>
        <dbReference type="ARBA" id="ARBA00022909"/>
    </source>
</evidence>
<dbReference type="EMBL" id="CACVAU010000057">
    <property type="protein sequence ID" value="CAA6819700.1"/>
    <property type="molecule type" value="Genomic_DNA"/>
</dbReference>
<evidence type="ECO:0000256" key="3">
    <source>
        <dbReference type="ARBA" id="ARBA00005708"/>
    </source>
</evidence>
<dbReference type="InterPro" id="IPR006156">
    <property type="entry name" value="Dihydroneopterin_aldolase"/>
</dbReference>
<dbReference type="PANTHER" id="PTHR42844">
    <property type="entry name" value="DIHYDRONEOPTERIN ALDOLASE 1-RELATED"/>
    <property type="match status" value="1"/>
</dbReference>
<name>A0A6S6TSR4_9BACT</name>
<dbReference type="GO" id="GO:0004150">
    <property type="term" value="F:dihydroneopterin aldolase activity"/>
    <property type="evidence" value="ECO:0007669"/>
    <property type="project" value="UniProtKB-EC"/>
</dbReference>
<organism evidence="9">
    <name type="scientific">uncultured Sulfurovum sp</name>
    <dbReference type="NCBI Taxonomy" id="269237"/>
    <lineage>
        <taxon>Bacteria</taxon>
        <taxon>Pseudomonadati</taxon>
        <taxon>Campylobacterota</taxon>
        <taxon>Epsilonproteobacteria</taxon>
        <taxon>Campylobacterales</taxon>
        <taxon>Sulfurovaceae</taxon>
        <taxon>Sulfurovum</taxon>
        <taxon>environmental samples</taxon>
    </lineage>
</organism>
<comment type="catalytic activity">
    <reaction evidence="1">
        <text>7,8-dihydroneopterin = 6-hydroxymethyl-7,8-dihydropterin + glycolaldehyde</text>
        <dbReference type="Rhea" id="RHEA:10540"/>
        <dbReference type="ChEBI" id="CHEBI:17001"/>
        <dbReference type="ChEBI" id="CHEBI:17071"/>
        <dbReference type="ChEBI" id="CHEBI:44841"/>
        <dbReference type="EC" id="4.1.2.25"/>
    </reaction>
</comment>
<gene>
    <name evidence="9" type="ORF">HELGO_WM17676</name>
</gene>
<proteinExistence type="inferred from homology"/>
<evidence type="ECO:0000259" key="8">
    <source>
        <dbReference type="SMART" id="SM00905"/>
    </source>
</evidence>
<keyword evidence="5" id="KW-0289">Folate biosynthesis</keyword>
<dbReference type="SMART" id="SM00905">
    <property type="entry name" value="FolB"/>
    <property type="match status" value="1"/>
</dbReference>
<sequence length="109" mass="12870">MTIHVEELTFECIIGILDFERTTTQEVVVNLEIDYQYVKNNFINYAEIITLVQNNMIEKKYYLLETALHKISQNLFIQYPQIETLKLKISKPKIIKNAKVSLSKTFIKK</sequence>
<protein>
    <recommendedName>
        <fullName evidence="4">dihydroneopterin aldolase</fullName>
        <ecNumber evidence="4">4.1.2.25</ecNumber>
    </recommendedName>
    <alternativeName>
        <fullName evidence="7">7,8-dihydroneopterin aldolase</fullName>
    </alternativeName>
</protein>
<dbReference type="InterPro" id="IPR043133">
    <property type="entry name" value="GTP-CH-I_C/QueF"/>
</dbReference>
<evidence type="ECO:0000256" key="1">
    <source>
        <dbReference type="ARBA" id="ARBA00001353"/>
    </source>
</evidence>
<evidence type="ECO:0000256" key="4">
    <source>
        <dbReference type="ARBA" id="ARBA00013043"/>
    </source>
</evidence>
<keyword evidence="6 9" id="KW-0456">Lyase</keyword>
<dbReference type="GO" id="GO:0046656">
    <property type="term" value="P:folic acid biosynthetic process"/>
    <property type="evidence" value="ECO:0007669"/>
    <property type="project" value="UniProtKB-KW"/>
</dbReference>
<evidence type="ECO:0000256" key="6">
    <source>
        <dbReference type="ARBA" id="ARBA00023239"/>
    </source>
</evidence>
<dbReference type="PANTHER" id="PTHR42844:SF1">
    <property type="entry name" value="DIHYDRONEOPTERIN ALDOLASE 1-RELATED"/>
    <property type="match status" value="1"/>
</dbReference>
<feature type="domain" description="Dihydroneopterin aldolase/epimerase" evidence="8">
    <location>
        <begin position="3"/>
        <end position="104"/>
    </location>
</feature>
<dbReference type="InterPro" id="IPR006157">
    <property type="entry name" value="FolB_dom"/>
</dbReference>
<accession>A0A6S6TSR4</accession>
<dbReference type="Gene3D" id="3.30.1130.10">
    <property type="match status" value="1"/>
</dbReference>